<dbReference type="GO" id="GO:0015888">
    <property type="term" value="P:thiamine transport"/>
    <property type="evidence" value="ECO:0007669"/>
    <property type="project" value="TreeGrafter"/>
</dbReference>
<reference evidence="4" key="1">
    <citation type="submission" date="2018-12" db="EMBL/GenBank/DDBJ databases">
        <title>Complete genome sequence of Paenibacillus sp. MBLB1234.</title>
        <authorList>
            <person name="Nam Y.-D."/>
            <person name="Kang J."/>
            <person name="Chung W.-H."/>
            <person name="Park Y.S."/>
        </authorList>
    </citation>
    <scope>NUCLEOTIDE SEQUENCE [LARGE SCALE GENOMIC DNA]</scope>
    <source>
        <strain evidence="4">MBLB1234</strain>
    </source>
</reference>
<proteinExistence type="predicted"/>
<evidence type="ECO:0000313" key="4">
    <source>
        <dbReference type="Proteomes" id="UP000270678"/>
    </source>
</evidence>
<evidence type="ECO:0000313" key="3">
    <source>
        <dbReference type="EMBL" id="AZS14276.1"/>
    </source>
</evidence>
<dbReference type="Gene3D" id="3.40.190.10">
    <property type="entry name" value="Periplasmic binding protein-like II"/>
    <property type="match status" value="2"/>
</dbReference>
<keyword evidence="2" id="KW-1133">Transmembrane helix</keyword>
<dbReference type="PANTHER" id="PTHR30006">
    <property type="entry name" value="THIAMINE-BINDING PERIPLASMIC PROTEIN-RELATED"/>
    <property type="match status" value="1"/>
</dbReference>
<dbReference type="Proteomes" id="UP000270678">
    <property type="component" value="Chromosome"/>
</dbReference>
<dbReference type="CDD" id="cd13544">
    <property type="entry name" value="PBP2_Fbp_like_1"/>
    <property type="match status" value="1"/>
</dbReference>
<dbReference type="GO" id="GO:0030288">
    <property type="term" value="C:outer membrane-bounded periplasmic space"/>
    <property type="evidence" value="ECO:0007669"/>
    <property type="project" value="TreeGrafter"/>
</dbReference>
<protein>
    <submittedName>
        <fullName evidence="3">ABC transporter substrate-binding protein</fullName>
    </submittedName>
</protein>
<gene>
    <name evidence="3" type="ORF">EI981_07240</name>
</gene>
<evidence type="ECO:0000256" key="2">
    <source>
        <dbReference type="SAM" id="Phobius"/>
    </source>
</evidence>
<dbReference type="GO" id="GO:0030976">
    <property type="term" value="F:thiamine pyrophosphate binding"/>
    <property type="evidence" value="ECO:0007669"/>
    <property type="project" value="TreeGrafter"/>
</dbReference>
<evidence type="ECO:0000256" key="1">
    <source>
        <dbReference type="ARBA" id="ARBA00022729"/>
    </source>
</evidence>
<keyword evidence="4" id="KW-1185">Reference proteome</keyword>
<keyword evidence="2" id="KW-0812">Transmembrane</keyword>
<dbReference type="OrthoDB" id="9769319at2"/>
<keyword evidence="2" id="KW-0472">Membrane</keyword>
<dbReference type="PIRSF" id="PIRSF002825">
    <property type="entry name" value="CfbpA"/>
    <property type="match status" value="1"/>
</dbReference>
<dbReference type="AlphaFoldDB" id="A0A3Q9I9L8"/>
<dbReference type="PANTHER" id="PTHR30006:SF2">
    <property type="entry name" value="ABC TRANSPORTER SUBSTRATE-BINDING PROTEIN"/>
    <property type="match status" value="1"/>
</dbReference>
<dbReference type="SUPFAM" id="SSF53850">
    <property type="entry name" value="Periplasmic binding protein-like II"/>
    <property type="match status" value="1"/>
</dbReference>
<dbReference type="InterPro" id="IPR026045">
    <property type="entry name" value="Ferric-bd"/>
</dbReference>
<sequence length="354" mass="38958">MNMKGWFTEMARNKRNSGSVIILSVIVIVLVAGFFMYKSGVFGGKEKQKITVYSIFQEEEARKILDKFKAETGIDYDILRLPSGEAVSRIQNEMSNPQADFLMGGPADSHQVLKEAGSLEAYVSPNASDIADNMKDKEGHWTGFYLNPVAIGINENRWKEKYGDAPYPQSFKELTDPKFKGEIGMSDPATSGTAYTAVASLAQVWGDDEMLNYMKELLPNLKERPKSGIEPIQKAAKGEYTIGITFLGDQLKIKYQGNPITSIVPEAAGYEVGALSIVKNGPNTEAAKKLMDYMLTKEPGEIYTQSAYAVSVKDSVPIPEGGIDIKSTNYNASYDLLKAAAQRKDLQSALKDLK</sequence>
<keyword evidence="1" id="KW-0732">Signal</keyword>
<organism evidence="3 4">
    <name type="scientific">Paenibacillus lutimineralis</name>
    <dbReference type="NCBI Taxonomy" id="2707005"/>
    <lineage>
        <taxon>Bacteria</taxon>
        <taxon>Bacillati</taxon>
        <taxon>Bacillota</taxon>
        <taxon>Bacilli</taxon>
        <taxon>Bacillales</taxon>
        <taxon>Paenibacillaceae</taxon>
        <taxon>Paenibacillus</taxon>
    </lineage>
</organism>
<dbReference type="KEGG" id="plut:EI981_07240"/>
<feature type="transmembrane region" description="Helical" evidence="2">
    <location>
        <begin position="20"/>
        <end position="37"/>
    </location>
</feature>
<accession>A0A3Q9I9L8</accession>
<name>A0A3Q9I9L8_9BACL</name>
<dbReference type="EMBL" id="CP034346">
    <property type="protein sequence ID" value="AZS14276.1"/>
    <property type="molecule type" value="Genomic_DNA"/>
</dbReference>
<dbReference type="GO" id="GO:0030975">
    <property type="term" value="F:thiamine binding"/>
    <property type="evidence" value="ECO:0007669"/>
    <property type="project" value="TreeGrafter"/>
</dbReference>
<dbReference type="Pfam" id="PF13343">
    <property type="entry name" value="SBP_bac_6"/>
    <property type="match status" value="1"/>
</dbReference>